<sequence>MTERKWHPRTRPQDVRVGKHFMLSDFLYSQTAITKGIPNCPSSWTGVEVRGLKGLCKHILDPVVENFGTVSVTFGFCSLQLWKHWYPSLENPFALHLFRPPQGGIGGAADILIHSHPTNPRPVFNWIRQNCTYDRLIMYPGSSIICCAWCEQRPRFHAKEWIFPNVGGNAEYVDAGWDGPPSPKKGSNPDFEQGKLFWVPSMLRDCSSMLDRNASLVSFLIQNRQVLSKLS</sequence>
<accession>A0A9Q5ZH81</accession>
<reference evidence="1 2" key="1">
    <citation type="submission" date="2015-02" db="EMBL/GenBank/DDBJ databases">
        <title>Nostoc linckia genome annotation.</title>
        <authorList>
            <person name="Zhou Z."/>
        </authorList>
    </citation>
    <scope>NUCLEOTIDE SEQUENCE [LARGE SCALE GENOMIC DNA]</scope>
    <source>
        <strain evidence="2">z8</strain>
    </source>
</reference>
<dbReference type="EMBL" id="LAHD01000002">
    <property type="protein sequence ID" value="PHK07294.1"/>
    <property type="molecule type" value="Genomic_DNA"/>
</dbReference>
<dbReference type="AlphaFoldDB" id="A0A9Q5ZH81"/>
<evidence type="ECO:0000313" key="1">
    <source>
        <dbReference type="EMBL" id="PHK07294.1"/>
    </source>
</evidence>
<dbReference type="InterPro" id="IPR009045">
    <property type="entry name" value="Zn_M74/Hedgehog-like"/>
</dbReference>
<dbReference type="SUPFAM" id="SSF55166">
    <property type="entry name" value="Hedgehog/DD-peptidase"/>
    <property type="match status" value="1"/>
</dbReference>
<dbReference type="GeneID" id="57092024"/>
<gene>
    <name evidence="1" type="ORF">VF08_01470</name>
</gene>
<dbReference type="Proteomes" id="UP000222310">
    <property type="component" value="Unassembled WGS sequence"/>
</dbReference>
<proteinExistence type="predicted"/>
<evidence type="ECO:0000313" key="2">
    <source>
        <dbReference type="Proteomes" id="UP000222310"/>
    </source>
</evidence>
<dbReference type="RefSeq" id="WP_099065838.1">
    <property type="nucleotide sequence ID" value="NZ_LAHD01000002.1"/>
</dbReference>
<protein>
    <submittedName>
        <fullName evidence="1">Uncharacterized protein</fullName>
    </submittedName>
</protein>
<name>A0A9Q5ZH81_NOSLI</name>
<organism evidence="1 2">
    <name type="scientific">Nostoc linckia z8</name>
    <dbReference type="NCBI Taxonomy" id="1628746"/>
    <lineage>
        <taxon>Bacteria</taxon>
        <taxon>Bacillati</taxon>
        <taxon>Cyanobacteriota</taxon>
        <taxon>Cyanophyceae</taxon>
        <taxon>Nostocales</taxon>
        <taxon>Nostocaceae</taxon>
        <taxon>Nostoc</taxon>
    </lineage>
</organism>
<comment type="caution">
    <text evidence="1">The sequence shown here is derived from an EMBL/GenBank/DDBJ whole genome shotgun (WGS) entry which is preliminary data.</text>
</comment>